<evidence type="ECO:0000313" key="3">
    <source>
        <dbReference type="Proteomes" id="UP001596028"/>
    </source>
</evidence>
<gene>
    <name evidence="2" type="ORF">ACFO3S_03070</name>
</gene>
<reference evidence="3" key="1">
    <citation type="journal article" date="2019" name="Int. J. Syst. Evol. Microbiol.">
        <title>The Global Catalogue of Microorganisms (GCM) 10K type strain sequencing project: providing services to taxonomists for standard genome sequencing and annotation.</title>
        <authorList>
            <consortium name="The Broad Institute Genomics Platform"/>
            <consortium name="The Broad Institute Genome Sequencing Center for Infectious Disease"/>
            <person name="Wu L."/>
            <person name="Ma J."/>
        </authorList>
    </citation>
    <scope>NUCLEOTIDE SEQUENCE [LARGE SCALE GENOMIC DNA]</scope>
    <source>
        <strain evidence="3">CCUG 49571</strain>
    </source>
</reference>
<keyword evidence="3" id="KW-1185">Reference proteome</keyword>
<comment type="caution">
    <text evidence="2">The sequence shown here is derived from an EMBL/GenBank/DDBJ whole genome shotgun (WGS) entry which is preliminary data.</text>
</comment>
<dbReference type="InterPro" id="IPR052023">
    <property type="entry name" value="Histidine_kinase_KdpD"/>
</dbReference>
<dbReference type="SUPFAM" id="SSF52402">
    <property type="entry name" value="Adenine nucleotide alpha hydrolases-like"/>
    <property type="match status" value="1"/>
</dbReference>
<sequence length="138" mass="15376">MTSGEKIMVCMDHGSHGERLIGRGGKLAGLLRCPLYVLSVIPVRSETLDPEREKELAIWRARCQELGATFIVKSRKNRKTAEVIAEAAREHRITQLILGQTGQTRLQEMMHGSLVHELINRVGEVDVHVVCDRSGSAH</sequence>
<dbReference type="PANTHER" id="PTHR45569">
    <property type="entry name" value="SENSOR PROTEIN KDPD"/>
    <property type="match status" value="1"/>
</dbReference>
<dbReference type="RefSeq" id="WP_378092083.1">
    <property type="nucleotide sequence ID" value="NZ_JBHSEP010000001.1"/>
</dbReference>
<name>A0ABV9F902_9BACL</name>
<accession>A0ABV9F902</accession>
<dbReference type="Gene3D" id="3.40.50.620">
    <property type="entry name" value="HUPs"/>
    <property type="match status" value="1"/>
</dbReference>
<evidence type="ECO:0000313" key="2">
    <source>
        <dbReference type="EMBL" id="MFC4597211.1"/>
    </source>
</evidence>
<dbReference type="Pfam" id="PF00582">
    <property type="entry name" value="Usp"/>
    <property type="match status" value="1"/>
</dbReference>
<evidence type="ECO:0000259" key="1">
    <source>
        <dbReference type="Pfam" id="PF00582"/>
    </source>
</evidence>
<feature type="domain" description="UspA" evidence="1">
    <location>
        <begin position="5"/>
        <end position="129"/>
    </location>
</feature>
<proteinExistence type="predicted"/>
<dbReference type="InterPro" id="IPR006016">
    <property type="entry name" value="UspA"/>
</dbReference>
<organism evidence="2 3">
    <name type="scientific">Cohnella hongkongensis</name>
    <dbReference type="NCBI Taxonomy" id="178337"/>
    <lineage>
        <taxon>Bacteria</taxon>
        <taxon>Bacillati</taxon>
        <taxon>Bacillota</taxon>
        <taxon>Bacilli</taxon>
        <taxon>Bacillales</taxon>
        <taxon>Paenibacillaceae</taxon>
        <taxon>Cohnella</taxon>
    </lineage>
</organism>
<dbReference type="InterPro" id="IPR014729">
    <property type="entry name" value="Rossmann-like_a/b/a_fold"/>
</dbReference>
<dbReference type="PANTHER" id="PTHR45569:SF1">
    <property type="entry name" value="SENSOR PROTEIN KDPD"/>
    <property type="match status" value="1"/>
</dbReference>
<dbReference type="EMBL" id="JBHSEP010000001">
    <property type="protein sequence ID" value="MFC4597211.1"/>
    <property type="molecule type" value="Genomic_DNA"/>
</dbReference>
<dbReference type="Proteomes" id="UP001596028">
    <property type="component" value="Unassembled WGS sequence"/>
</dbReference>
<protein>
    <submittedName>
        <fullName evidence="2">Universal stress protein</fullName>
    </submittedName>
</protein>